<evidence type="ECO:0000256" key="4">
    <source>
        <dbReference type="ARBA" id="ARBA00023136"/>
    </source>
</evidence>
<evidence type="ECO:0000256" key="2">
    <source>
        <dbReference type="ARBA" id="ARBA00022692"/>
    </source>
</evidence>
<dbReference type="Pfam" id="PF00361">
    <property type="entry name" value="Proton_antipo_M"/>
    <property type="match status" value="1"/>
</dbReference>
<feature type="transmembrane region" description="Helical" evidence="5">
    <location>
        <begin position="342"/>
        <end position="360"/>
    </location>
</feature>
<dbReference type="AlphaFoldDB" id="A0A0S0IL67"/>
<dbReference type="PANTHER" id="PTHR22773">
    <property type="entry name" value="NADH DEHYDROGENASE"/>
    <property type="match status" value="1"/>
</dbReference>
<reference evidence="7" key="1">
    <citation type="journal article" date="2019" name="Microbiol. Resour. Announc.">
        <title>Remarkable Features of Mitochondrial DNA of Acanthamoeba polyphaga Linc Ap-1, Revealed by Whole-Genome Sequencing.</title>
        <authorList>
            <person name="Karlyshev A.V."/>
        </authorList>
    </citation>
    <scope>NUCLEOTIDE SEQUENCE</scope>
    <source>
        <strain evidence="7">Linc Ap-1</strain>
    </source>
</reference>
<geneLocation type="mitochondrion" evidence="7"/>
<dbReference type="NCBIfam" id="TIGR01770">
    <property type="entry name" value="NDH_I_N"/>
    <property type="match status" value="1"/>
</dbReference>
<gene>
    <name evidence="7" type="primary">nad2</name>
</gene>
<feature type="transmembrane region" description="Helical" evidence="5">
    <location>
        <begin position="281"/>
        <end position="304"/>
    </location>
</feature>
<keyword evidence="4 5" id="KW-0472">Membrane</keyword>
<keyword evidence="2 5" id="KW-0812">Transmembrane</keyword>
<dbReference type="EMBL" id="KP054475">
    <property type="protein sequence ID" value="ALG41017.1"/>
    <property type="molecule type" value="Genomic_DNA"/>
</dbReference>
<feature type="transmembrane region" description="Helical" evidence="5">
    <location>
        <begin position="241"/>
        <end position="261"/>
    </location>
</feature>
<protein>
    <submittedName>
        <fullName evidence="7">NADH dehydrogenase subunit 2</fullName>
    </submittedName>
</protein>
<dbReference type="GO" id="GO:0042773">
    <property type="term" value="P:ATP synthesis coupled electron transport"/>
    <property type="evidence" value="ECO:0007669"/>
    <property type="project" value="InterPro"/>
</dbReference>
<feature type="transmembrane region" description="Helical" evidence="5">
    <location>
        <begin position="66"/>
        <end position="87"/>
    </location>
</feature>
<evidence type="ECO:0000256" key="5">
    <source>
        <dbReference type="SAM" id="Phobius"/>
    </source>
</evidence>
<feature type="transmembrane region" description="Helical" evidence="5">
    <location>
        <begin position="366"/>
        <end position="390"/>
    </location>
</feature>
<dbReference type="GO" id="GO:0008137">
    <property type="term" value="F:NADH dehydrogenase (ubiquinone) activity"/>
    <property type="evidence" value="ECO:0007669"/>
    <property type="project" value="InterPro"/>
</dbReference>
<feature type="transmembrane region" description="Helical" evidence="5">
    <location>
        <begin position="450"/>
        <end position="469"/>
    </location>
</feature>
<feature type="transmembrane region" description="Helical" evidence="5">
    <location>
        <begin position="107"/>
        <end position="126"/>
    </location>
</feature>
<sequence>MNILNLFNLTFDKKLLKYDLTSSYGLFSNDLSFFHFEIYFILSIITFLIFFVILSNKKNYRSNYYLNVGGIFVNLLPFVIILLIFILNNNTSDSYYLFAGFYYSDAAIVFFKNIILLGFLIFIFAIKQYISHFKHYDFEFILILFISLFSSILLLNSNDLISLFFIVELQSLTFYILVASKQTSSFSTESGLKYFILGCFSSGIILFGISLIYGFTGLLSYTDLTLFLSEVQITGFTLNSSSMSFSGFLVGFLLLTVGFLFKLGSVPFHMWMPDVYEGSPLFVTAYLSTIPKIALMFVIFKLYYCIFFEVFLFAQGLFTLTALFSIILGSVAAIYQIKLKRMLTYSMITNTGYLLFGLSLGDISGIYVTLFYLISYIFIMVGLFFCFLSLRDRSSGLLVKRINMFSNLFEVNPFLSFSIFILLFSIAGVPPLLGFYSKFFLFLFSLKYKMYWLTILFVIFSVISVFYYIRLVKLMYFNRSTGWVFLSDVPFLNSLVISVITIVNVFFFFNPNLLFKLIYNFSFYFYI</sequence>
<dbReference type="InterPro" id="IPR010096">
    <property type="entry name" value="NADH-Q_OxRdtase_suN/2"/>
</dbReference>
<name>A0A0S0IL67_ACAPO</name>
<comment type="subcellular location">
    <subcellularLocation>
        <location evidence="1">Membrane</location>
        <topology evidence="1">Multi-pass membrane protein</topology>
    </subcellularLocation>
</comment>
<evidence type="ECO:0000256" key="1">
    <source>
        <dbReference type="ARBA" id="ARBA00004141"/>
    </source>
</evidence>
<evidence type="ECO:0000259" key="6">
    <source>
        <dbReference type="Pfam" id="PF00361"/>
    </source>
</evidence>
<proteinExistence type="inferred from homology"/>
<feature type="transmembrane region" description="Helical" evidence="5">
    <location>
        <begin position="138"/>
        <end position="155"/>
    </location>
</feature>
<evidence type="ECO:0000313" key="7">
    <source>
        <dbReference type="EMBL" id="ALG41017.1"/>
    </source>
</evidence>
<accession>A0A0S0IL67</accession>
<feature type="transmembrane region" description="Helical" evidence="5">
    <location>
        <begin position="411"/>
        <end position="430"/>
    </location>
</feature>
<feature type="transmembrane region" description="Helical" evidence="5">
    <location>
        <begin position="490"/>
        <end position="509"/>
    </location>
</feature>
<feature type="domain" description="NADH:quinone oxidoreductase/Mrp antiporter transmembrane" evidence="6">
    <location>
        <begin position="157"/>
        <end position="464"/>
    </location>
</feature>
<feature type="transmembrane region" description="Helical" evidence="5">
    <location>
        <begin position="310"/>
        <end position="335"/>
    </location>
</feature>
<keyword evidence="3 5" id="KW-1133">Transmembrane helix</keyword>
<evidence type="ECO:0000256" key="3">
    <source>
        <dbReference type="ARBA" id="ARBA00022989"/>
    </source>
</evidence>
<feature type="transmembrane region" description="Helical" evidence="5">
    <location>
        <begin position="33"/>
        <end position="54"/>
    </location>
</feature>
<feature type="transmembrane region" description="Helical" evidence="5">
    <location>
        <begin position="161"/>
        <end position="180"/>
    </location>
</feature>
<dbReference type="GO" id="GO:0016020">
    <property type="term" value="C:membrane"/>
    <property type="evidence" value="ECO:0007669"/>
    <property type="project" value="UniProtKB-SubCell"/>
</dbReference>
<dbReference type="HAMAP" id="MF_00445">
    <property type="entry name" value="NDH1_NuoN_1"/>
    <property type="match status" value="1"/>
</dbReference>
<dbReference type="InterPro" id="IPR001750">
    <property type="entry name" value="ND/Mrp_TM"/>
</dbReference>
<keyword evidence="7" id="KW-0496">Mitochondrion</keyword>
<feature type="transmembrane region" description="Helical" evidence="5">
    <location>
        <begin position="192"/>
        <end position="221"/>
    </location>
</feature>
<organism evidence="7">
    <name type="scientific">Acanthamoeba polyphaga</name>
    <name type="common">Amoeba</name>
    <dbReference type="NCBI Taxonomy" id="5757"/>
    <lineage>
        <taxon>Eukaryota</taxon>
        <taxon>Amoebozoa</taxon>
        <taxon>Discosea</taxon>
        <taxon>Longamoebia</taxon>
        <taxon>Centramoebida</taxon>
        <taxon>Acanthamoebidae</taxon>
        <taxon>Acanthamoeba</taxon>
    </lineage>
</organism>